<dbReference type="CDD" id="cd00564">
    <property type="entry name" value="TMP_TenI"/>
    <property type="match status" value="1"/>
</dbReference>
<dbReference type="EMBL" id="JAGGLD010000001">
    <property type="protein sequence ID" value="MBP1999812.1"/>
    <property type="molecule type" value="Genomic_DNA"/>
</dbReference>
<name>A0ABS4JDK8_9BACL</name>
<organism evidence="4 5">
    <name type="scientific">Paenibacillus shirakamiensis</name>
    <dbReference type="NCBI Taxonomy" id="1265935"/>
    <lineage>
        <taxon>Bacteria</taxon>
        <taxon>Bacillati</taxon>
        <taxon>Bacillota</taxon>
        <taxon>Bacilli</taxon>
        <taxon>Bacillales</taxon>
        <taxon>Paenibacillaceae</taxon>
        <taxon>Paenibacillus</taxon>
    </lineage>
</organism>
<accession>A0ABS4JDK8</accession>
<evidence type="ECO:0000313" key="5">
    <source>
        <dbReference type="Proteomes" id="UP001519288"/>
    </source>
</evidence>
<comment type="caution">
    <text evidence="4">The sequence shown here is derived from an EMBL/GenBank/DDBJ whole genome shotgun (WGS) entry which is preliminary data.</text>
</comment>
<dbReference type="Pfam" id="PF02581">
    <property type="entry name" value="TMP-TENI"/>
    <property type="match status" value="1"/>
</dbReference>
<protein>
    <submittedName>
        <fullName evidence="4">Thiamine-phosphate diphosphorylase</fullName>
    </submittedName>
</protein>
<evidence type="ECO:0000259" key="3">
    <source>
        <dbReference type="Pfam" id="PF02581"/>
    </source>
</evidence>
<gene>
    <name evidence="4" type="ORF">J2Z69_000831</name>
</gene>
<evidence type="ECO:0000256" key="2">
    <source>
        <dbReference type="ARBA" id="ARBA00022977"/>
    </source>
</evidence>
<sequence length="142" mass="15218">MNDDIQFAHRLGADGIHLGQSDGDPVQIRRNHPHLWLGVSTHNEEEAVEAIRIGADYIGVGPMYSTRTKTDAIRPIGVQSLGRIRNHVGSFPIVAIGGIHASNVDEVIQAGADGVAVISSITGHMEPRTAAQELKDIVTKSK</sequence>
<dbReference type="PANTHER" id="PTHR20857">
    <property type="entry name" value="THIAMINE-PHOSPHATE PYROPHOSPHORYLASE"/>
    <property type="match status" value="1"/>
</dbReference>
<feature type="domain" description="Thiamine phosphate synthase/TenI" evidence="3">
    <location>
        <begin position="2"/>
        <end position="121"/>
    </location>
</feature>
<comment type="pathway">
    <text evidence="1">Cofactor biosynthesis; thiamine diphosphate biosynthesis.</text>
</comment>
<keyword evidence="2" id="KW-0784">Thiamine biosynthesis</keyword>
<proteinExistence type="predicted"/>
<dbReference type="Gene3D" id="3.20.20.70">
    <property type="entry name" value="Aldolase class I"/>
    <property type="match status" value="1"/>
</dbReference>
<reference evidence="4 5" key="1">
    <citation type="submission" date="2021-03" db="EMBL/GenBank/DDBJ databases">
        <title>Genomic Encyclopedia of Type Strains, Phase IV (KMG-IV): sequencing the most valuable type-strain genomes for metagenomic binning, comparative biology and taxonomic classification.</title>
        <authorList>
            <person name="Goeker M."/>
        </authorList>
    </citation>
    <scope>NUCLEOTIDE SEQUENCE [LARGE SCALE GENOMIC DNA]</scope>
    <source>
        <strain evidence="4 5">DSM 26806</strain>
    </source>
</reference>
<dbReference type="InterPro" id="IPR013785">
    <property type="entry name" value="Aldolase_TIM"/>
</dbReference>
<keyword evidence="5" id="KW-1185">Reference proteome</keyword>
<dbReference type="InterPro" id="IPR022998">
    <property type="entry name" value="ThiamineP_synth_TenI"/>
</dbReference>
<dbReference type="SUPFAM" id="SSF51391">
    <property type="entry name" value="Thiamin phosphate synthase"/>
    <property type="match status" value="1"/>
</dbReference>
<dbReference type="PANTHER" id="PTHR20857:SF15">
    <property type="entry name" value="THIAMINE-PHOSPHATE SYNTHASE"/>
    <property type="match status" value="1"/>
</dbReference>
<evidence type="ECO:0000313" key="4">
    <source>
        <dbReference type="EMBL" id="MBP1999812.1"/>
    </source>
</evidence>
<dbReference type="InterPro" id="IPR036206">
    <property type="entry name" value="ThiamineP_synth_sf"/>
</dbReference>
<evidence type="ECO:0000256" key="1">
    <source>
        <dbReference type="ARBA" id="ARBA00004948"/>
    </source>
</evidence>
<dbReference type="Proteomes" id="UP001519288">
    <property type="component" value="Unassembled WGS sequence"/>
</dbReference>